<dbReference type="Proteomes" id="UP000033038">
    <property type="component" value="Chromosome"/>
</dbReference>
<protein>
    <submittedName>
        <fullName evidence="4">ADP-ribose pyrophosphatase</fullName>
        <ecNumber evidence="4">3.6.1.-</ecNumber>
    </submittedName>
</protein>
<dbReference type="GeneID" id="24822363"/>
<evidence type="ECO:0000313" key="5">
    <source>
        <dbReference type="Proteomes" id="UP000033038"/>
    </source>
</evidence>
<keyword evidence="2 4" id="KW-0378">Hydrolase</keyword>
<sequence length="162" mass="18615">MNDILFRTENWIFSYRVAGIMIHNNKVLLQKPTNDTGFAFPGGHISFGETNAEALIREFKEEIGADISITDLKWVAEIFFPWGEKPCHQICNYYQVTLTDKTQIPLDGQFISSEHLEGRDFTIEFHWIPIDSMNDIEVYPTNAAELLSLLGEGVQHFVYREG</sequence>
<evidence type="ECO:0000259" key="3">
    <source>
        <dbReference type="PROSITE" id="PS51462"/>
    </source>
</evidence>
<dbReference type="PROSITE" id="PS51462">
    <property type="entry name" value="NUDIX"/>
    <property type="match status" value="1"/>
</dbReference>
<dbReference type="GO" id="GO:0016787">
    <property type="term" value="F:hydrolase activity"/>
    <property type="evidence" value="ECO:0007669"/>
    <property type="project" value="UniProtKB-KW"/>
</dbReference>
<feature type="domain" description="Nudix hydrolase" evidence="3">
    <location>
        <begin position="1"/>
        <end position="151"/>
    </location>
</feature>
<accession>A0A0E3LKV4</accession>
<comment type="cofactor">
    <cofactor evidence="1">
        <name>Mg(2+)</name>
        <dbReference type="ChEBI" id="CHEBI:18420"/>
    </cofactor>
</comment>
<evidence type="ECO:0000256" key="1">
    <source>
        <dbReference type="ARBA" id="ARBA00001946"/>
    </source>
</evidence>
<dbReference type="EMBL" id="CP009526">
    <property type="protein sequence ID" value="AKB50176.1"/>
    <property type="molecule type" value="Genomic_DNA"/>
</dbReference>
<name>A0A0E3LKV4_METBA</name>
<dbReference type="SUPFAM" id="SSF55811">
    <property type="entry name" value="Nudix"/>
    <property type="match status" value="1"/>
</dbReference>
<dbReference type="CDD" id="cd04688">
    <property type="entry name" value="NUDIX_Hydrolase"/>
    <property type="match status" value="1"/>
</dbReference>
<dbReference type="AlphaFoldDB" id="A0A0E3LKV4"/>
<dbReference type="EC" id="3.6.1.-" evidence="4"/>
<dbReference type="PANTHER" id="PTHR43046">
    <property type="entry name" value="GDP-MANNOSE MANNOSYL HYDROLASE"/>
    <property type="match status" value="1"/>
</dbReference>
<dbReference type="RefSeq" id="WP_011305115.1">
    <property type="nucleotide sequence ID" value="NZ_CP009526.1"/>
</dbReference>
<dbReference type="KEGG" id="mbw:MSBRW_0923"/>
<organism evidence="4 5">
    <name type="scientific">Methanosarcina barkeri str. Wiesmoor</name>
    <dbReference type="NCBI Taxonomy" id="1434109"/>
    <lineage>
        <taxon>Archaea</taxon>
        <taxon>Methanobacteriati</taxon>
        <taxon>Methanobacteriota</taxon>
        <taxon>Stenosarchaea group</taxon>
        <taxon>Methanomicrobia</taxon>
        <taxon>Methanosarcinales</taxon>
        <taxon>Methanosarcinaceae</taxon>
        <taxon>Methanosarcina</taxon>
    </lineage>
</organism>
<dbReference type="InterPro" id="IPR015797">
    <property type="entry name" value="NUDIX_hydrolase-like_dom_sf"/>
</dbReference>
<reference evidence="4 5" key="1">
    <citation type="submission" date="2014-07" db="EMBL/GenBank/DDBJ databases">
        <title>Methanogenic archaea and the global carbon cycle.</title>
        <authorList>
            <person name="Henriksen J.R."/>
            <person name="Luke J."/>
            <person name="Reinhart S."/>
            <person name="Benedict M.N."/>
            <person name="Youngblut N.D."/>
            <person name="Metcalf M.E."/>
            <person name="Whitaker R.J."/>
            <person name="Metcalf W.W."/>
        </authorList>
    </citation>
    <scope>NUCLEOTIDE SEQUENCE [LARGE SCALE GENOMIC DNA]</scope>
    <source>
        <strain evidence="4 5">Wiesmoor</strain>
    </source>
</reference>
<dbReference type="Gene3D" id="3.90.79.10">
    <property type="entry name" value="Nucleoside Triphosphate Pyrophosphohydrolase"/>
    <property type="match status" value="1"/>
</dbReference>
<evidence type="ECO:0000313" key="4">
    <source>
        <dbReference type="EMBL" id="AKB50176.1"/>
    </source>
</evidence>
<dbReference type="PROSITE" id="PS00893">
    <property type="entry name" value="NUDIX_BOX"/>
    <property type="match status" value="1"/>
</dbReference>
<dbReference type="InterPro" id="IPR020084">
    <property type="entry name" value="NUDIX_hydrolase_CS"/>
</dbReference>
<proteinExistence type="predicted"/>
<dbReference type="InterPro" id="IPR000086">
    <property type="entry name" value="NUDIX_hydrolase_dom"/>
</dbReference>
<dbReference type="PANTHER" id="PTHR43046:SF14">
    <property type="entry name" value="MUTT_NUDIX FAMILY PROTEIN"/>
    <property type="match status" value="1"/>
</dbReference>
<dbReference type="Pfam" id="PF00293">
    <property type="entry name" value="NUDIX"/>
    <property type="match status" value="1"/>
</dbReference>
<dbReference type="HOGENOM" id="CLU_037162_18_6_2"/>
<evidence type="ECO:0000256" key="2">
    <source>
        <dbReference type="ARBA" id="ARBA00022801"/>
    </source>
</evidence>
<dbReference type="PATRIC" id="fig|1434109.4.peg.1133"/>
<gene>
    <name evidence="4" type="ORF">MSBRW_0923</name>
</gene>